<geneLocation type="plasmid" evidence="1">
    <name>pR31014-IMP</name>
</geneLocation>
<dbReference type="AlphaFoldDB" id="A0A2L1KIU9"/>
<accession>A0A2L1KIU9</accession>
<evidence type="ECO:0000313" key="1">
    <source>
        <dbReference type="EMBL" id="AVE22264.1"/>
    </source>
</evidence>
<dbReference type="EMBL" id="MF344571">
    <property type="protein sequence ID" value="AVE22264.1"/>
    <property type="molecule type" value="Genomic_DNA"/>
</dbReference>
<organism evidence="1">
    <name type="scientific">Pseudomonas aeruginosa</name>
    <dbReference type="NCBI Taxonomy" id="287"/>
    <lineage>
        <taxon>Bacteria</taxon>
        <taxon>Pseudomonadati</taxon>
        <taxon>Pseudomonadota</taxon>
        <taxon>Gammaproteobacteria</taxon>
        <taxon>Pseudomonadales</taxon>
        <taxon>Pseudomonadaceae</taxon>
        <taxon>Pseudomonas</taxon>
    </lineage>
</organism>
<reference evidence="1" key="1">
    <citation type="submission" date="2017-06" db="EMBL/GenBank/DDBJ databases">
        <title>Complete sequence of pR31014-IMP from clinical Pseudomonas aeruginosa.</title>
        <authorList>
            <person name="Yuan M."/>
            <person name="Feng J.2nd."/>
            <person name="Zhan Z.3rd."/>
            <person name="Jiang X.4th."/>
            <person name="Zhang D.5th."/>
            <person name="Chen X.6th."/>
            <person name="Zhao X."/>
            <person name="Che J."/>
            <person name="Lu J."/>
            <person name="Xu J."/>
            <person name="Li J."/>
            <person name="Zhou D."/>
        </authorList>
    </citation>
    <scope>NUCLEOTIDE SEQUENCE</scope>
    <source>
        <plasmid evidence="1">pR31014-IMP</plasmid>
    </source>
</reference>
<proteinExistence type="predicted"/>
<protein>
    <submittedName>
        <fullName evidence="1">Uncharacterized protein</fullName>
    </submittedName>
</protein>
<name>A0A2L1KIU9_PSEAI</name>
<sequence>MLRSCMMKTSFVVDEAYRQRVRDVAEATEGKIFVTPVSD</sequence>
<keyword evidence="1" id="KW-0614">Plasmid</keyword>